<keyword evidence="2" id="KW-1185">Reference proteome</keyword>
<sequence length="134" mass="14120">MRVWREVGSGVTAAQVRRVVASTVGVGAVARRLGVAECTAHRWAGLAGVSIVPRPRTERMPGRQLVSDAAVRDAMLGPLSLRAAVERAPSAARWARRHGVGPGYLADVLSGRRPPGAKILSALGIGRAYVRGRP</sequence>
<protein>
    <recommendedName>
        <fullName evidence="3">Transcriptional regulator</fullName>
    </recommendedName>
</protein>
<evidence type="ECO:0000313" key="1">
    <source>
        <dbReference type="EMBL" id="GJE08446.1"/>
    </source>
</evidence>
<reference evidence="1" key="1">
    <citation type="journal article" date="2021" name="Front. Microbiol.">
        <title>Comprehensive Comparative Genomics and Phenotyping of Methylobacterium Species.</title>
        <authorList>
            <person name="Alessa O."/>
            <person name="Ogura Y."/>
            <person name="Fujitani Y."/>
            <person name="Takami H."/>
            <person name="Hayashi T."/>
            <person name="Sahin N."/>
            <person name="Tani A."/>
        </authorList>
    </citation>
    <scope>NUCLEOTIDE SEQUENCE</scope>
    <source>
        <strain evidence="1">LMG 23639</strain>
    </source>
</reference>
<evidence type="ECO:0000313" key="2">
    <source>
        <dbReference type="Proteomes" id="UP001055102"/>
    </source>
</evidence>
<comment type="caution">
    <text evidence="1">The sequence shown here is derived from an EMBL/GenBank/DDBJ whole genome shotgun (WGS) entry which is preliminary data.</text>
</comment>
<gene>
    <name evidence="1" type="ORF">AOPFMNJM_3783</name>
</gene>
<dbReference type="Proteomes" id="UP001055102">
    <property type="component" value="Unassembled WGS sequence"/>
</dbReference>
<evidence type="ECO:0008006" key="3">
    <source>
        <dbReference type="Google" id="ProtNLM"/>
    </source>
</evidence>
<dbReference type="RefSeq" id="WP_017483091.1">
    <property type="nucleotide sequence ID" value="NZ_BPQR01000080.1"/>
</dbReference>
<name>A0ABQ4T1X3_9HYPH</name>
<accession>A0ABQ4T1X3</accession>
<organism evidence="1 2">
    <name type="scientific">Methylobacterium jeotgali</name>
    <dbReference type="NCBI Taxonomy" id="381630"/>
    <lineage>
        <taxon>Bacteria</taxon>
        <taxon>Pseudomonadati</taxon>
        <taxon>Pseudomonadota</taxon>
        <taxon>Alphaproteobacteria</taxon>
        <taxon>Hyphomicrobiales</taxon>
        <taxon>Methylobacteriaceae</taxon>
        <taxon>Methylobacterium</taxon>
    </lineage>
</organism>
<dbReference type="EMBL" id="BPQR01000080">
    <property type="protein sequence ID" value="GJE08446.1"/>
    <property type="molecule type" value="Genomic_DNA"/>
</dbReference>
<reference evidence="1" key="2">
    <citation type="submission" date="2021-08" db="EMBL/GenBank/DDBJ databases">
        <authorList>
            <person name="Tani A."/>
            <person name="Ola A."/>
            <person name="Ogura Y."/>
            <person name="Katsura K."/>
            <person name="Hayashi T."/>
        </authorList>
    </citation>
    <scope>NUCLEOTIDE SEQUENCE</scope>
    <source>
        <strain evidence="1">LMG 23639</strain>
    </source>
</reference>
<proteinExistence type="predicted"/>